<protein>
    <submittedName>
        <fullName evidence="2">Putative secreted protein</fullName>
    </submittedName>
</protein>
<dbReference type="EMBL" id="LR134148">
    <property type="protein sequence ID" value="VEA42491.1"/>
    <property type="molecule type" value="Genomic_DNA"/>
</dbReference>
<name>A0A447PTW9_SALET</name>
<reference evidence="2 3" key="1">
    <citation type="submission" date="2018-12" db="EMBL/GenBank/DDBJ databases">
        <authorList>
            <consortium name="Pathogen Informatics"/>
        </authorList>
    </citation>
    <scope>NUCLEOTIDE SEQUENCE [LARGE SCALE GENOMIC DNA]</scope>
    <source>
        <strain evidence="2 3">NCTC8271</strain>
    </source>
</reference>
<evidence type="ECO:0000256" key="1">
    <source>
        <dbReference type="SAM" id="SignalP"/>
    </source>
</evidence>
<organism evidence="2 3">
    <name type="scientific">Salmonella enterica I</name>
    <dbReference type="NCBI Taxonomy" id="59201"/>
    <lineage>
        <taxon>Bacteria</taxon>
        <taxon>Pseudomonadati</taxon>
        <taxon>Pseudomonadota</taxon>
        <taxon>Gammaproteobacteria</taxon>
        <taxon>Enterobacterales</taxon>
        <taxon>Enterobacteriaceae</taxon>
        <taxon>Salmonella</taxon>
    </lineage>
</organism>
<evidence type="ECO:0000313" key="3">
    <source>
        <dbReference type="Proteomes" id="UP000273655"/>
    </source>
</evidence>
<evidence type="ECO:0000313" key="2">
    <source>
        <dbReference type="EMBL" id="VEA42491.1"/>
    </source>
</evidence>
<dbReference type="Proteomes" id="UP000273655">
    <property type="component" value="Chromosome 1"/>
</dbReference>
<accession>A0A447PTW9</accession>
<feature type="signal peptide" evidence="1">
    <location>
        <begin position="1"/>
        <end position="21"/>
    </location>
</feature>
<dbReference type="InterPro" id="IPR036275">
    <property type="entry name" value="YdgH-like_sf"/>
</dbReference>
<proteinExistence type="predicted"/>
<keyword evidence="1" id="KW-0732">Signal</keyword>
<sequence length="63" mass="6982">MKKRIIAAALLATVASFSTLAAEQVSKQEISHFKLVKVGTINVSPEWRADFPHPLIYAKNCQN</sequence>
<gene>
    <name evidence="2" type="ORF">NCTC8271_04853</name>
</gene>
<dbReference type="AlphaFoldDB" id="A0A447PTW9"/>
<dbReference type="SUPFAM" id="SSF159871">
    <property type="entry name" value="YdgH-like"/>
    <property type="match status" value="1"/>
</dbReference>
<feature type="chain" id="PRO_5019552339" evidence="1">
    <location>
        <begin position="22"/>
        <end position="63"/>
    </location>
</feature>